<dbReference type="OrthoDB" id="1467640at2"/>
<evidence type="ECO:0000313" key="1">
    <source>
        <dbReference type="EMBL" id="RFC54067.1"/>
    </source>
</evidence>
<dbReference type="EMBL" id="QURB01000005">
    <property type="protein sequence ID" value="RFC54067.1"/>
    <property type="molecule type" value="Genomic_DNA"/>
</dbReference>
<evidence type="ECO:0000313" key="2">
    <source>
        <dbReference type="Proteomes" id="UP000257127"/>
    </source>
</evidence>
<accession>A0A3E1EWY9</accession>
<protein>
    <recommendedName>
        <fullName evidence="3">DUF3575 domain-containing protein</fullName>
    </recommendedName>
</protein>
<dbReference type="AlphaFoldDB" id="A0A3E1EWY9"/>
<reference evidence="1 2" key="1">
    <citation type="submission" date="2018-08" db="EMBL/GenBank/DDBJ databases">
        <title>The draft genome squence of Brumimicrobium sp. N62.</title>
        <authorList>
            <person name="Du Z.-J."/>
            <person name="Luo H.-R."/>
        </authorList>
    </citation>
    <scope>NUCLEOTIDE SEQUENCE [LARGE SCALE GENOMIC DNA]</scope>
    <source>
        <strain evidence="1 2">N62</strain>
    </source>
</reference>
<dbReference type="RefSeq" id="WP_116880907.1">
    <property type="nucleotide sequence ID" value="NZ_QURB01000005.1"/>
</dbReference>
<sequence length="249" mass="28796">MIRETLILFCFISSLHVLTQVELKPVVSISNTNSFYVFHKSFNTTYIEQSFLGINTSLGMELSTKKSKINFFVNYQLSGNFIPSDFFGSILNKKFFKYRSHFLGGGGAIIFNRNTRFSPYISFLISSEVSTNSRSAYLNDSYGFRDYPLLLNGYPSPKTEYWSYFYISTPFISSVTGGYTFKINKNFNVNLGVGYGLRIMKTKYAEWKEDEDIYEKLKKVPSETHYFHMLDVQLGLAYSFSFKNKPKPQ</sequence>
<comment type="caution">
    <text evidence="1">The sequence shown here is derived from an EMBL/GenBank/DDBJ whole genome shotgun (WGS) entry which is preliminary data.</text>
</comment>
<organism evidence="1 2">
    <name type="scientific">Brumimicrobium aurantiacum</name>
    <dbReference type="NCBI Taxonomy" id="1737063"/>
    <lineage>
        <taxon>Bacteria</taxon>
        <taxon>Pseudomonadati</taxon>
        <taxon>Bacteroidota</taxon>
        <taxon>Flavobacteriia</taxon>
        <taxon>Flavobacteriales</taxon>
        <taxon>Crocinitomicaceae</taxon>
        <taxon>Brumimicrobium</taxon>
    </lineage>
</organism>
<keyword evidence="2" id="KW-1185">Reference proteome</keyword>
<dbReference type="Proteomes" id="UP000257127">
    <property type="component" value="Unassembled WGS sequence"/>
</dbReference>
<evidence type="ECO:0008006" key="3">
    <source>
        <dbReference type="Google" id="ProtNLM"/>
    </source>
</evidence>
<proteinExistence type="predicted"/>
<gene>
    <name evidence="1" type="ORF">DXU93_08740</name>
</gene>
<name>A0A3E1EWY9_9FLAO</name>